<evidence type="ECO:0000259" key="2">
    <source>
        <dbReference type="SMART" id="SM00454"/>
    </source>
</evidence>
<dbReference type="InterPro" id="IPR001660">
    <property type="entry name" value="SAM"/>
</dbReference>
<reference evidence="3" key="1">
    <citation type="journal article" date="2024" name="Gigascience">
        <title>Chromosome-level genome of the poultry shaft louse Menopon gallinae provides insight into the host-switching and adaptive evolution of parasitic lice.</title>
        <authorList>
            <person name="Xu Y."/>
            <person name="Ma L."/>
            <person name="Liu S."/>
            <person name="Liang Y."/>
            <person name="Liu Q."/>
            <person name="He Z."/>
            <person name="Tian L."/>
            <person name="Duan Y."/>
            <person name="Cai W."/>
            <person name="Li H."/>
            <person name="Song F."/>
        </authorList>
    </citation>
    <scope>NUCLEOTIDE SEQUENCE</scope>
    <source>
        <strain evidence="3">Cailab_2023a</strain>
    </source>
</reference>
<feature type="domain" description="SAM" evidence="2">
    <location>
        <begin position="337"/>
        <end position="402"/>
    </location>
</feature>
<dbReference type="SMART" id="SM00454">
    <property type="entry name" value="SAM"/>
    <property type="match status" value="1"/>
</dbReference>
<gene>
    <name evidence="3" type="ORF">PYX00_001012</name>
</gene>
<dbReference type="AlphaFoldDB" id="A0AAW2ICF5"/>
<evidence type="ECO:0000256" key="1">
    <source>
        <dbReference type="SAM" id="Coils"/>
    </source>
</evidence>
<sequence length="414" mass="46863">MPCVRFLANFGANLWSLNCEMHTPKELAALNNREEVLRFLDETMAKQEVTNRKEVKAKKEKAQKEAERKLKEYDKVKKKAEKYAEKEQKRLEKEREKMGEEFLNGQNGQQRPSLVLMALKNKTGSITRGNFTPSPKFSEIVGTVTEANAKKFGVSVVQKIQQKYGSHRGGPLGDSDFKVIEVEDGKKSVKNLIGLRRDSEILYVGTYDKDKGQNGVKRGKLSDVFHEKRDEISGKDTINEDDGFGDDILLQEPSSIFDRPGFGNFAFRNSITATLNALPITPENIDKKEIIEEESSIGSAGSLAVRQNTNRHCRSRWSTDILSYEDGIDSLDEEDNENYDDSSPIQLFLISNGLGEYIDRFLVEKIDLESMLMLTEDDLKSMDIPLGPRRKLMAAIENRKKALQEPGQVQDSQL</sequence>
<dbReference type="Gene3D" id="1.10.150.50">
    <property type="entry name" value="Transcription Factor, Ets-1"/>
    <property type="match status" value="1"/>
</dbReference>
<organism evidence="3">
    <name type="scientific">Menopon gallinae</name>
    <name type="common">poultry shaft louse</name>
    <dbReference type="NCBI Taxonomy" id="328185"/>
    <lineage>
        <taxon>Eukaryota</taxon>
        <taxon>Metazoa</taxon>
        <taxon>Ecdysozoa</taxon>
        <taxon>Arthropoda</taxon>
        <taxon>Hexapoda</taxon>
        <taxon>Insecta</taxon>
        <taxon>Pterygota</taxon>
        <taxon>Neoptera</taxon>
        <taxon>Paraneoptera</taxon>
        <taxon>Psocodea</taxon>
        <taxon>Troctomorpha</taxon>
        <taxon>Phthiraptera</taxon>
        <taxon>Amblycera</taxon>
        <taxon>Menoponidae</taxon>
        <taxon>Menopon</taxon>
    </lineage>
</organism>
<proteinExistence type="predicted"/>
<dbReference type="InterPro" id="IPR013761">
    <property type="entry name" value="SAM/pointed_sf"/>
</dbReference>
<comment type="caution">
    <text evidence="3">The sequence shown here is derived from an EMBL/GenBank/DDBJ whole genome shotgun (WGS) entry which is preliminary data.</text>
</comment>
<protein>
    <recommendedName>
        <fullName evidence="2">SAM domain-containing protein</fullName>
    </recommendedName>
</protein>
<accession>A0AAW2ICF5</accession>
<dbReference type="EMBL" id="JARGDH010000001">
    <property type="protein sequence ID" value="KAL0279463.1"/>
    <property type="molecule type" value="Genomic_DNA"/>
</dbReference>
<feature type="coiled-coil region" evidence="1">
    <location>
        <begin position="45"/>
        <end position="101"/>
    </location>
</feature>
<dbReference type="Pfam" id="PF00536">
    <property type="entry name" value="SAM_1"/>
    <property type="match status" value="1"/>
</dbReference>
<name>A0AAW2ICF5_9NEOP</name>
<keyword evidence="1" id="KW-0175">Coiled coil</keyword>
<evidence type="ECO:0000313" key="3">
    <source>
        <dbReference type="EMBL" id="KAL0279463.1"/>
    </source>
</evidence>
<dbReference type="SUPFAM" id="SSF47769">
    <property type="entry name" value="SAM/Pointed domain"/>
    <property type="match status" value="1"/>
</dbReference>